<dbReference type="GO" id="GO:0006508">
    <property type="term" value="P:proteolysis"/>
    <property type="evidence" value="ECO:0007669"/>
    <property type="project" value="UniProtKB-KW"/>
</dbReference>
<keyword evidence="2" id="KW-0378">Hydrolase</keyword>
<comment type="caution">
    <text evidence="2">The sequence shown here is derived from an EMBL/GenBank/DDBJ whole genome shotgun (WGS) entry which is preliminary data.</text>
</comment>
<dbReference type="Proteomes" id="UP000538666">
    <property type="component" value="Unassembled WGS sequence"/>
</dbReference>
<protein>
    <submittedName>
        <fullName evidence="2">Lon protease-like protein</fullName>
    </submittedName>
</protein>
<name>A0A841JVZ6_9BACT</name>
<dbReference type="InterPro" id="IPR046336">
    <property type="entry name" value="Lon_prtase_N_sf"/>
</dbReference>
<evidence type="ECO:0000313" key="3">
    <source>
        <dbReference type="Proteomes" id="UP000538666"/>
    </source>
</evidence>
<gene>
    <name evidence="2" type="ORF">HNQ77_003278</name>
</gene>
<keyword evidence="2" id="KW-0645">Protease</keyword>
<feature type="domain" description="Lon N-terminal" evidence="1">
    <location>
        <begin position="1"/>
        <end position="181"/>
    </location>
</feature>
<dbReference type="EMBL" id="JACHEK010000006">
    <property type="protein sequence ID" value="MBB6145320.1"/>
    <property type="molecule type" value="Genomic_DNA"/>
</dbReference>
<dbReference type="Pfam" id="PF02190">
    <property type="entry name" value="LON_substr_bdg"/>
    <property type="match status" value="1"/>
</dbReference>
<sequence>MRISLFPLDVVLFPGTGLPLHIFEDRYKEMIGECMADRTGFGVVRAQQEGLAVIGCTAQIVRVLHHYDDGRLDIFCQGESRFEIQMLENSRDFLEAEVDFFDDEGDVAPRSLREACAALHFETLELAGIEMQTLHLSLDEPISFKLASALPADLGFKQQLLGLRSDVERTHRLLDFYQAILPKLRMGAYAAKASGQNGHVM</sequence>
<dbReference type="SMART" id="SM00464">
    <property type="entry name" value="LON"/>
    <property type="match status" value="1"/>
</dbReference>
<dbReference type="RefSeq" id="WP_050061581.1">
    <property type="nucleotide sequence ID" value="NZ_JACHEK010000006.1"/>
</dbReference>
<organism evidence="2 3">
    <name type="scientific">Silvibacterium bohemicum</name>
    <dbReference type="NCBI Taxonomy" id="1577686"/>
    <lineage>
        <taxon>Bacteria</taxon>
        <taxon>Pseudomonadati</taxon>
        <taxon>Acidobacteriota</taxon>
        <taxon>Terriglobia</taxon>
        <taxon>Terriglobales</taxon>
        <taxon>Acidobacteriaceae</taxon>
        <taxon>Silvibacterium</taxon>
    </lineage>
</organism>
<dbReference type="Gene3D" id="2.30.130.40">
    <property type="entry name" value="LON domain-like"/>
    <property type="match status" value="1"/>
</dbReference>
<reference evidence="2 3" key="1">
    <citation type="submission" date="2020-08" db="EMBL/GenBank/DDBJ databases">
        <title>Genomic Encyclopedia of Type Strains, Phase IV (KMG-IV): sequencing the most valuable type-strain genomes for metagenomic binning, comparative biology and taxonomic classification.</title>
        <authorList>
            <person name="Goeker M."/>
        </authorList>
    </citation>
    <scope>NUCLEOTIDE SEQUENCE [LARGE SCALE GENOMIC DNA]</scope>
    <source>
        <strain evidence="2 3">DSM 103733</strain>
    </source>
</reference>
<dbReference type="PANTHER" id="PTHR46732">
    <property type="entry name" value="ATP-DEPENDENT PROTEASE LA (LON) DOMAIN PROTEIN"/>
    <property type="match status" value="1"/>
</dbReference>
<dbReference type="OrthoDB" id="9806457at2"/>
<evidence type="ECO:0000259" key="1">
    <source>
        <dbReference type="PROSITE" id="PS51787"/>
    </source>
</evidence>
<dbReference type="PROSITE" id="PS51787">
    <property type="entry name" value="LON_N"/>
    <property type="match status" value="1"/>
</dbReference>
<keyword evidence="3" id="KW-1185">Reference proteome</keyword>
<dbReference type="InterPro" id="IPR003111">
    <property type="entry name" value="Lon_prtase_N"/>
</dbReference>
<evidence type="ECO:0000313" key="2">
    <source>
        <dbReference type="EMBL" id="MBB6145320.1"/>
    </source>
</evidence>
<dbReference type="SUPFAM" id="SSF88697">
    <property type="entry name" value="PUA domain-like"/>
    <property type="match status" value="1"/>
</dbReference>
<accession>A0A841JVZ6</accession>
<dbReference type="GO" id="GO:0008233">
    <property type="term" value="F:peptidase activity"/>
    <property type="evidence" value="ECO:0007669"/>
    <property type="project" value="UniProtKB-KW"/>
</dbReference>
<dbReference type="AlphaFoldDB" id="A0A841JVZ6"/>
<proteinExistence type="predicted"/>
<dbReference type="InterPro" id="IPR015947">
    <property type="entry name" value="PUA-like_sf"/>
</dbReference>
<dbReference type="PANTHER" id="PTHR46732:SF8">
    <property type="entry name" value="ATP-DEPENDENT PROTEASE LA (LON) DOMAIN PROTEIN"/>
    <property type="match status" value="1"/>
</dbReference>